<feature type="region of interest" description="Disordered" evidence="1">
    <location>
        <begin position="1"/>
        <end position="31"/>
    </location>
</feature>
<name>X0UK20_9ZZZZ</name>
<accession>X0UK20</accession>
<reference evidence="2" key="1">
    <citation type="journal article" date="2014" name="Front. Microbiol.">
        <title>High frequency of phylogenetically diverse reductive dehalogenase-homologous genes in deep subseafloor sedimentary metagenomes.</title>
        <authorList>
            <person name="Kawai M."/>
            <person name="Futagami T."/>
            <person name="Toyoda A."/>
            <person name="Takaki Y."/>
            <person name="Nishi S."/>
            <person name="Hori S."/>
            <person name="Arai W."/>
            <person name="Tsubouchi T."/>
            <person name="Morono Y."/>
            <person name="Uchiyama I."/>
            <person name="Ito T."/>
            <person name="Fujiyama A."/>
            <person name="Inagaki F."/>
            <person name="Takami H."/>
        </authorList>
    </citation>
    <scope>NUCLEOTIDE SEQUENCE</scope>
    <source>
        <strain evidence="2">Expedition CK06-06</strain>
    </source>
</reference>
<sequence length="230" mass="25703">MEAREKRLTEATREMSDSLLGRRTPLPNKQDRPLAPEIKWVAERADVESLAEFACQAGAEVAERHGVDARTEACAIAAEDIVLDERARWKCIIPLCFGYGSSPMCPPYAPTTEEMRVIVSKYQYGVFFRYMPPVESHVHPQFVTESSARVNELNEIVGMVEAEAGYRGFHLAMGFKGGPCCLCGRWSAKHSADWFQGKNVPRCPVLEGNMCHYYLKARPALEACGVDEGR</sequence>
<evidence type="ECO:0000256" key="1">
    <source>
        <dbReference type="SAM" id="MobiDB-lite"/>
    </source>
</evidence>
<feature type="compositionally biased region" description="Basic and acidic residues" evidence="1">
    <location>
        <begin position="1"/>
        <end position="16"/>
    </location>
</feature>
<organism evidence="2">
    <name type="scientific">marine sediment metagenome</name>
    <dbReference type="NCBI Taxonomy" id="412755"/>
    <lineage>
        <taxon>unclassified sequences</taxon>
        <taxon>metagenomes</taxon>
        <taxon>ecological metagenomes</taxon>
    </lineage>
</organism>
<evidence type="ECO:0000313" key="2">
    <source>
        <dbReference type="EMBL" id="GAF88845.1"/>
    </source>
</evidence>
<protein>
    <recommendedName>
        <fullName evidence="3">DUF2284 domain-containing protein</fullName>
    </recommendedName>
</protein>
<comment type="caution">
    <text evidence="2">The sequence shown here is derived from an EMBL/GenBank/DDBJ whole genome shotgun (WGS) entry which is preliminary data.</text>
</comment>
<feature type="non-terminal residue" evidence="2">
    <location>
        <position position="230"/>
    </location>
</feature>
<dbReference type="EMBL" id="BARS01016616">
    <property type="protein sequence ID" value="GAF88845.1"/>
    <property type="molecule type" value="Genomic_DNA"/>
</dbReference>
<dbReference type="InterPro" id="IPR019271">
    <property type="entry name" value="DUF2284_metal-binding"/>
</dbReference>
<dbReference type="AlphaFoldDB" id="X0UK20"/>
<gene>
    <name evidence="2" type="ORF">S01H1_27307</name>
</gene>
<proteinExistence type="predicted"/>
<dbReference type="Pfam" id="PF10050">
    <property type="entry name" value="DUF2284"/>
    <property type="match status" value="1"/>
</dbReference>
<evidence type="ECO:0008006" key="3">
    <source>
        <dbReference type="Google" id="ProtNLM"/>
    </source>
</evidence>